<protein>
    <submittedName>
        <fullName evidence="2">Uncharacterized protein</fullName>
    </submittedName>
</protein>
<sequence length="359" mass="41347">MEKVKFSKMFLVCLLAGLLSAAVVRRLLARFAAGWLPMTVIWGIALLCFFGCLEYAFLWRRRERKGKGNSAVTLSFFHGMLLYLLAFDFASFGWHKIFHLQMAVPLGVLDLPFNSLDGETLTWAYFRRSYPFMVAIALSQMSSAWMLMFSRTRLLGLIIMIPVLINILLIDIFYQLHTGVILHALILFACVVYLLMQSYTSLVDYFFKTVHLVALPDTTKKTKLWLRAVVVLLPLIVLATYRFPDWHPQLTGKYRVADLRVNGVPVKASSVKDSVLTAVYMDWQDDLVLEFNHYNSRYIGTYHFNRDTDSMYVNWRYPRNFKAKFAGTFRSAGKPGAYQFSGMLADDQVEMRLDKVPEP</sequence>
<keyword evidence="1" id="KW-0472">Membrane</keyword>
<proteinExistence type="predicted"/>
<feature type="transmembrane region" description="Helical" evidence="1">
    <location>
        <begin position="180"/>
        <end position="203"/>
    </location>
</feature>
<dbReference type="AlphaFoldDB" id="A0A1I0S9C2"/>
<feature type="transmembrane region" description="Helical" evidence="1">
    <location>
        <begin position="154"/>
        <end position="174"/>
    </location>
</feature>
<feature type="transmembrane region" description="Helical" evidence="1">
    <location>
        <begin position="224"/>
        <end position="243"/>
    </location>
</feature>
<organism evidence="2 3">
    <name type="scientific">Chitinophaga arvensicola</name>
    <dbReference type="NCBI Taxonomy" id="29529"/>
    <lineage>
        <taxon>Bacteria</taxon>
        <taxon>Pseudomonadati</taxon>
        <taxon>Bacteroidota</taxon>
        <taxon>Chitinophagia</taxon>
        <taxon>Chitinophagales</taxon>
        <taxon>Chitinophagaceae</taxon>
        <taxon>Chitinophaga</taxon>
    </lineage>
</organism>
<dbReference type="RefSeq" id="WP_089899582.1">
    <property type="nucleotide sequence ID" value="NZ_FOJG01000002.1"/>
</dbReference>
<dbReference type="OrthoDB" id="654744at2"/>
<evidence type="ECO:0000313" key="3">
    <source>
        <dbReference type="Proteomes" id="UP000199310"/>
    </source>
</evidence>
<gene>
    <name evidence="2" type="ORF">SAMN04488122_5096</name>
</gene>
<feature type="transmembrane region" description="Helical" evidence="1">
    <location>
        <begin position="71"/>
        <end position="94"/>
    </location>
</feature>
<feature type="transmembrane region" description="Helical" evidence="1">
    <location>
        <begin position="39"/>
        <end position="59"/>
    </location>
</feature>
<feature type="transmembrane region" description="Helical" evidence="1">
    <location>
        <begin position="129"/>
        <end position="147"/>
    </location>
</feature>
<reference evidence="3" key="1">
    <citation type="submission" date="2016-10" db="EMBL/GenBank/DDBJ databases">
        <authorList>
            <person name="Varghese N."/>
            <person name="Submissions S."/>
        </authorList>
    </citation>
    <scope>NUCLEOTIDE SEQUENCE [LARGE SCALE GENOMIC DNA]</scope>
    <source>
        <strain evidence="3">DSM 3695</strain>
    </source>
</reference>
<keyword evidence="1" id="KW-1133">Transmembrane helix</keyword>
<name>A0A1I0S9C2_9BACT</name>
<dbReference type="STRING" id="29529.SAMN04488122_5096"/>
<dbReference type="EMBL" id="FOJG01000002">
    <property type="protein sequence ID" value="SEW52764.1"/>
    <property type="molecule type" value="Genomic_DNA"/>
</dbReference>
<keyword evidence="3" id="KW-1185">Reference proteome</keyword>
<evidence type="ECO:0000313" key="2">
    <source>
        <dbReference type="EMBL" id="SEW52764.1"/>
    </source>
</evidence>
<keyword evidence="1" id="KW-0812">Transmembrane</keyword>
<evidence type="ECO:0000256" key="1">
    <source>
        <dbReference type="SAM" id="Phobius"/>
    </source>
</evidence>
<accession>A0A1I0S9C2</accession>
<dbReference type="Proteomes" id="UP000199310">
    <property type="component" value="Unassembled WGS sequence"/>
</dbReference>